<gene>
    <name evidence="2" type="ORF">AArcMg_0288</name>
</gene>
<accession>A0A346PLB6</accession>
<dbReference type="EMBL" id="CP027033">
    <property type="protein sequence ID" value="AXR80311.1"/>
    <property type="molecule type" value="Genomic_DNA"/>
</dbReference>
<evidence type="ECO:0000313" key="2">
    <source>
        <dbReference type="EMBL" id="AXR80311.1"/>
    </source>
</evidence>
<evidence type="ECO:0000256" key="1">
    <source>
        <dbReference type="SAM" id="MobiDB-lite"/>
    </source>
</evidence>
<proteinExistence type="predicted"/>
<evidence type="ECO:0000313" key="3">
    <source>
        <dbReference type="Proteomes" id="UP000258613"/>
    </source>
</evidence>
<dbReference type="AlphaFoldDB" id="A0A346PLB6"/>
<keyword evidence="3" id="KW-1185">Reference proteome</keyword>
<organism evidence="2 3">
    <name type="scientific">Natrarchaeobaculum sulfurireducens</name>
    <dbReference type="NCBI Taxonomy" id="2044521"/>
    <lineage>
        <taxon>Archaea</taxon>
        <taxon>Methanobacteriati</taxon>
        <taxon>Methanobacteriota</taxon>
        <taxon>Stenosarchaea group</taxon>
        <taxon>Halobacteria</taxon>
        <taxon>Halobacteriales</taxon>
        <taxon>Natrialbaceae</taxon>
        <taxon>Natrarchaeobaculum</taxon>
    </lineage>
</organism>
<name>A0A346PLB6_9EURY</name>
<protein>
    <submittedName>
        <fullName evidence="2">Uncharacterized protein</fullName>
    </submittedName>
</protein>
<sequence length="68" mass="7434">MREARNPGKGRRSTDTDRERRDSGASGPTTDVESREARRNGGRVVFVSSANEGSEVAACERGEQDRLP</sequence>
<feature type="compositionally biased region" description="Basic and acidic residues" evidence="1">
    <location>
        <begin position="1"/>
        <end position="23"/>
    </location>
</feature>
<feature type="region of interest" description="Disordered" evidence="1">
    <location>
        <begin position="1"/>
        <end position="68"/>
    </location>
</feature>
<feature type="compositionally biased region" description="Basic and acidic residues" evidence="1">
    <location>
        <begin position="58"/>
        <end position="68"/>
    </location>
</feature>
<reference evidence="3" key="1">
    <citation type="submission" date="2018-02" db="EMBL/GenBank/DDBJ databases">
        <title>Phenotypic and genomic properties of facultatively anaerobic sulfur-reducing natronoarchaea from hypersaline soda lakes.</title>
        <authorList>
            <person name="Sorokin D.Y."/>
            <person name="Kublanov I.V."/>
            <person name="Roman P."/>
            <person name="Sinninghe Damste J.S."/>
            <person name="Golyshin P.N."/>
            <person name="Rojo D."/>
            <person name="Ciordia S."/>
            <person name="Mena M.D.C."/>
            <person name="Ferrer M."/>
            <person name="Messina E."/>
            <person name="Smedile F."/>
            <person name="La Spada G."/>
            <person name="La Cono V."/>
            <person name="Yakimov M.M."/>
        </authorList>
    </citation>
    <scope>NUCLEOTIDE SEQUENCE [LARGE SCALE GENOMIC DNA]</scope>
    <source>
        <strain evidence="3">AArc-Mg</strain>
    </source>
</reference>
<dbReference type="KEGG" id="nag:AArcMg_0288"/>
<dbReference type="Proteomes" id="UP000258613">
    <property type="component" value="Chromosome"/>
</dbReference>